<gene>
    <name evidence="2" type="ORF">EZS28_053124</name>
</gene>
<dbReference type="AlphaFoldDB" id="A0A5J4RJQ1"/>
<dbReference type="EMBL" id="SNRW01042107">
    <property type="protein sequence ID" value="KAA6333829.1"/>
    <property type="molecule type" value="Genomic_DNA"/>
</dbReference>
<proteinExistence type="predicted"/>
<evidence type="ECO:0000256" key="1">
    <source>
        <dbReference type="SAM" id="MobiDB-lite"/>
    </source>
</evidence>
<dbReference type="Proteomes" id="UP000324800">
    <property type="component" value="Unassembled WGS sequence"/>
</dbReference>
<feature type="compositionally biased region" description="Low complexity" evidence="1">
    <location>
        <begin position="33"/>
        <end position="56"/>
    </location>
</feature>
<organism evidence="2 3">
    <name type="scientific">Streblomastix strix</name>
    <dbReference type="NCBI Taxonomy" id="222440"/>
    <lineage>
        <taxon>Eukaryota</taxon>
        <taxon>Metamonada</taxon>
        <taxon>Preaxostyla</taxon>
        <taxon>Oxymonadida</taxon>
        <taxon>Streblomastigidae</taxon>
        <taxon>Streblomastix</taxon>
    </lineage>
</organism>
<evidence type="ECO:0000313" key="3">
    <source>
        <dbReference type="Proteomes" id="UP000324800"/>
    </source>
</evidence>
<feature type="non-terminal residue" evidence="2">
    <location>
        <position position="187"/>
    </location>
</feature>
<reference evidence="2 3" key="1">
    <citation type="submission" date="2019-03" db="EMBL/GenBank/DDBJ databases">
        <title>Single cell metagenomics reveals metabolic interactions within the superorganism composed of flagellate Streblomastix strix and complex community of Bacteroidetes bacteria on its surface.</title>
        <authorList>
            <person name="Treitli S.C."/>
            <person name="Kolisko M."/>
            <person name="Husnik F."/>
            <person name="Keeling P."/>
            <person name="Hampl V."/>
        </authorList>
    </citation>
    <scope>NUCLEOTIDE SEQUENCE [LARGE SCALE GENOMIC DNA]</scope>
    <source>
        <strain evidence="2">ST1C</strain>
    </source>
</reference>
<feature type="compositionally biased region" description="Basic and acidic residues" evidence="1">
    <location>
        <begin position="1"/>
        <end position="15"/>
    </location>
</feature>
<accession>A0A5J4RJQ1</accession>
<feature type="region of interest" description="Disordered" evidence="1">
    <location>
        <begin position="1"/>
        <end position="76"/>
    </location>
</feature>
<comment type="caution">
    <text evidence="2">The sequence shown here is derived from an EMBL/GenBank/DDBJ whole genome shotgun (WGS) entry which is preliminary data.</text>
</comment>
<protein>
    <submittedName>
        <fullName evidence="2">Uncharacterized protein</fullName>
    </submittedName>
</protein>
<evidence type="ECO:0000313" key="2">
    <source>
        <dbReference type="EMBL" id="KAA6333829.1"/>
    </source>
</evidence>
<name>A0A5J4RJQ1_9EUKA</name>
<sequence>MQKDPLDNHNDKDSTWTEDEVPQRQVATPLPKQPVQQAQRVQQMQVQPKQQAPAQVPKKKVRKYQPPSQDDNDKQEIIQERLAALYKEKEEIGISDYDNNWLQLIGAIDKYNNLILRSVPKQLQEMIQQSIFNQTAKQKQQTTDSKSQQRIVSPLPKMINTGLNKDKPVIQQQLLATPTQKPAHRSG</sequence>